<reference evidence="1 2" key="1">
    <citation type="submission" date="2016-06" db="EMBL/GenBank/DDBJ databases">
        <title>Complete genome sequence of a deep-branching marine Gamma Proteobacterium Woeseia oceani type strain XK5.</title>
        <authorList>
            <person name="Mu D."/>
            <person name="Du Z."/>
        </authorList>
    </citation>
    <scope>NUCLEOTIDE SEQUENCE [LARGE SCALE GENOMIC DNA]</scope>
    <source>
        <strain evidence="1 2">XK5</strain>
    </source>
</reference>
<dbReference type="KEGG" id="woc:BA177_12015"/>
<dbReference type="Proteomes" id="UP000092695">
    <property type="component" value="Chromosome"/>
</dbReference>
<accession>A0A193LH46</accession>
<dbReference type="STRING" id="1548547.BA177_12015"/>
<evidence type="ECO:0000313" key="2">
    <source>
        <dbReference type="Proteomes" id="UP000092695"/>
    </source>
</evidence>
<evidence type="ECO:0000313" key="1">
    <source>
        <dbReference type="EMBL" id="ANO51827.1"/>
    </source>
</evidence>
<keyword evidence="2" id="KW-1185">Reference proteome</keyword>
<dbReference type="AlphaFoldDB" id="A0A193LH46"/>
<dbReference type="EMBL" id="CP016268">
    <property type="protein sequence ID" value="ANO51827.1"/>
    <property type="molecule type" value="Genomic_DNA"/>
</dbReference>
<sequence>MLLFPVLSSILLKRPMHFQHIIPASGASIAMHQKLVNTREKSESYIDLVAPNEHRTNRTA</sequence>
<proteinExistence type="predicted"/>
<gene>
    <name evidence="1" type="ORF">BA177_12015</name>
</gene>
<organism evidence="1 2">
    <name type="scientific">Woeseia oceani</name>
    <dbReference type="NCBI Taxonomy" id="1548547"/>
    <lineage>
        <taxon>Bacteria</taxon>
        <taxon>Pseudomonadati</taxon>
        <taxon>Pseudomonadota</taxon>
        <taxon>Gammaproteobacteria</taxon>
        <taxon>Woeseiales</taxon>
        <taxon>Woeseiaceae</taxon>
        <taxon>Woeseia</taxon>
    </lineage>
</organism>
<name>A0A193LH46_9GAMM</name>
<protein>
    <submittedName>
        <fullName evidence="1">Uncharacterized protein</fullName>
    </submittedName>
</protein>